<proteinExistence type="predicted"/>
<reference evidence="1" key="1">
    <citation type="submission" date="2021-02" db="EMBL/GenBank/DDBJ databases">
        <title>First Annotated Genome of the Yellow-green Alga Tribonema minus.</title>
        <authorList>
            <person name="Mahan K.M."/>
        </authorList>
    </citation>
    <scope>NUCLEOTIDE SEQUENCE</scope>
    <source>
        <strain evidence="1">UTEX B ZZ1240</strain>
    </source>
</reference>
<dbReference type="EMBL" id="JAFCMP010000445">
    <property type="protein sequence ID" value="KAG5179709.1"/>
    <property type="molecule type" value="Genomic_DNA"/>
</dbReference>
<dbReference type="AlphaFoldDB" id="A0A836CBL0"/>
<protein>
    <submittedName>
        <fullName evidence="1">Uncharacterized protein</fullName>
    </submittedName>
</protein>
<dbReference type="Proteomes" id="UP000664859">
    <property type="component" value="Unassembled WGS sequence"/>
</dbReference>
<organism evidence="1 2">
    <name type="scientific">Tribonema minus</name>
    <dbReference type="NCBI Taxonomy" id="303371"/>
    <lineage>
        <taxon>Eukaryota</taxon>
        <taxon>Sar</taxon>
        <taxon>Stramenopiles</taxon>
        <taxon>Ochrophyta</taxon>
        <taxon>PX clade</taxon>
        <taxon>Xanthophyceae</taxon>
        <taxon>Tribonematales</taxon>
        <taxon>Tribonemataceae</taxon>
        <taxon>Tribonema</taxon>
    </lineage>
</organism>
<keyword evidence="2" id="KW-1185">Reference proteome</keyword>
<accession>A0A836CBL0</accession>
<sequence length="159" mass="16874">MRVAKRRDSSSVTNAVPGMPAGLTVEEMQAAAEVALRMRQRQRRRRRAQASHRDGGAAANWVEGAGVPAMHLNGVRTIVQAIAADDNALRGLTLTAVPGETGVFQLFTATSQRAAPEVYSAVLAAATQQLGSSAFETHLGSRAVLNQCKAPVDLKNWAN</sequence>
<evidence type="ECO:0000313" key="2">
    <source>
        <dbReference type="Proteomes" id="UP000664859"/>
    </source>
</evidence>
<evidence type="ECO:0000313" key="1">
    <source>
        <dbReference type="EMBL" id="KAG5179709.1"/>
    </source>
</evidence>
<comment type="caution">
    <text evidence="1">The sequence shown here is derived from an EMBL/GenBank/DDBJ whole genome shotgun (WGS) entry which is preliminary data.</text>
</comment>
<name>A0A836CBL0_9STRA</name>
<gene>
    <name evidence="1" type="ORF">JKP88DRAFT_273537</name>
</gene>